<name>A0A812PUE3_9DINO</name>
<reference evidence="1" key="1">
    <citation type="submission" date="2021-02" db="EMBL/GenBank/DDBJ databases">
        <authorList>
            <person name="Dougan E. K."/>
            <person name="Rhodes N."/>
            <person name="Thang M."/>
            <person name="Chan C."/>
        </authorList>
    </citation>
    <scope>NUCLEOTIDE SEQUENCE</scope>
</reference>
<dbReference type="Proteomes" id="UP000604046">
    <property type="component" value="Unassembled WGS sequence"/>
</dbReference>
<dbReference type="OrthoDB" id="431050at2759"/>
<comment type="caution">
    <text evidence="1">The sequence shown here is derived from an EMBL/GenBank/DDBJ whole genome shotgun (WGS) entry which is preliminary data.</text>
</comment>
<keyword evidence="2" id="KW-1185">Reference proteome</keyword>
<protein>
    <submittedName>
        <fullName evidence="1">YGR125W protein</fullName>
    </submittedName>
</protein>
<proteinExistence type="predicted"/>
<sequence length="498" mass="57546">MKRIEAIGTAPAHLPPREMTVDHAAVWALSDAPTLDCIQGYSCSQYSMEAQLADLMRGDFSESPFPEPDKYARAVSHVTHDFGRLKSKALSFETDLRKVNYKKGTSAGWGYFDKEGQSDRSHSNLLRDPLSAVVILETWSFLAIRLKVGCSTGTKKLFFPHPTRQVEVKRHSAHDFLAIHNATEKYDPTAGDFKQAATKKRIFSPGNEQDVPLPEVTDNTSLQQAMMKYHKQSMLPNMDKLYQCCDLFYNQVQAEFSMQQITTERHSAQLQVPERARANKTVLLLDLPALFNKKTLDSNLYHYVNGAGLQWTDIAALHNHMVTSHSSVARVEFVTEMQAQQFRDYMRQTRRYWKSPDIPDCKIRIEQDLPTDDRLAMQPFYALIDLLAECTDTPDLQTWRQALQIWTPRDEEPKQLLAQVAYVLDPRYPRRYTCLLLVHEKYYDEFLVKWHSKFTKRLHDTVQLIQALRRGTIDRTTTQRASFDKDFHVPRHASPNFR</sequence>
<evidence type="ECO:0000313" key="1">
    <source>
        <dbReference type="EMBL" id="CAE7363174.1"/>
    </source>
</evidence>
<dbReference type="AlphaFoldDB" id="A0A812PUE3"/>
<dbReference type="EMBL" id="CAJNDS010002185">
    <property type="protein sequence ID" value="CAE7363174.1"/>
    <property type="molecule type" value="Genomic_DNA"/>
</dbReference>
<evidence type="ECO:0000313" key="2">
    <source>
        <dbReference type="Proteomes" id="UP000604046"/>
    </source>
</evidence>
<organism evidence="1 2">
    <name type="scientific">Symbiodinium natans</name>
    <dbReference type="NCBI Taxonomy" id="878477"/>
    <lineage>
        <taxon>Eukaryota</taxon>
        <taxon>Sar</taxon>
        <taxon>Alveolata</taxon>
        <taxon>Dinophyceae</taxon>
        <taxon>Suessiales</taxon>
        <taxon>Symbiodiniaceae</taxon>
        <taxon>Symbiodinium</taxon>
    </lineage>
</organism>
<accession>A0A812PUE3</accession>
<gene>
    <name evidence="1" type="primary">YGR125W</name>
    <name evidence="1" type="ORF">SNAT2548_LOCUS19614</name>
</gene>